<reference evidence="2 3" key="1">
    <citation type="submission" date="2022-01" db="EMBL/GenBank/DDBJ databases">
        <title>A high-quality chromosome-level genome assembly of rohu carp, Labeo rohita.</title>
        <authorList>
            <person name="Arick M.A. II"/>
            <person name="Hsu C.-Y."/>
            <person name="Magbanua Z."/>
            <person name="Pechanova O."/>
            <person name="Grover C."/>
            <person name="Miller E."/>
            <person name="Thrash A."/>
            <person name="Ezzel L."/>
            <person name="Alam S."/>
            <person name="Benzie J."/>
            <person name="Hamilton M."/>
            <person name="Karsi A."/>
            <person name="Lawrence M.L."/>
            <person name="Peterson D.G."/>
        </authorList>
    </citation>
    <scope>NUCLEOTIDE SEQUENCE [LARGE SCALE GENOMIC DNA]</scope>
    <source>
        <strain evidence="3">BAU-BD-2019</strain>
        <tissue evidence="2">Blood</tissue>
    </source>
</reference>
<evidence type="ECO:0000313" key="3">
    <source>
        <dbReference type="Proteomes" id="UP000830375"/>
    </source>
</evidence>
<keyword evidence="1" id="KW-0812">Transmembrane</keyword>
<comment type="caution">
    <text evidence="2">The sequence shown here is derived from an EMBL/GenBank/DDBJ whole genome shotgun (WGS) entry which is preliminary data.</text>
</comment>
<evidence type="ECO:0000256" key="1">
    <source>
        <dbReference type="SAM" id="Phobius"/>
    </source>
</evidence>
<dbReference type="EMBL" id="JACTAM010000013">
    <property type="protein sequence ID" value="KAI2658142.1"/>
    <property type="molecule type" value="Genomic_DNA"/>
</dbReference>
<gene>
    <name evidence="2" type="ORF">H4Q32_009626</name>
</gene>
<keyword evidence="1" id="KW-1133">Transmembrane helix</keyword>
<evidence type="ECO:0000313" key="2">
    <source>
        <dbReference type="EMBL" id="KAI2658142.1"/>
    </source>
</evidence>
<keyword evidence="3" id="KW-1185">Reference proteome</keyword>
<proteinExistence type="predicted"/>
<organism evidence="2 3">
    <name type="scientific">Labeo rohita</name>
    <name type="common">Indian major carp</name>
    <name type="synonym">Cyprinus rohita</name>
    <dbReference type="NCBI Taxonomy" id="84645"/>
    <lineage>
        <taxon>Eukaryota</taxon>
        <taxon>Metazoa</taxon>
        <taxon>Chordata</taxon>
        <taxon>Craniata</taxon>
        <taxon>Vertebrata</taxon>
        <taxon>Euteleostomi</taxon>
        <taxon>Actinopterygii</taxon>
        <taxon>Neopterygii</taxon>
        <taxon>Teleostei</taxon>
        <taxon>Ostariophysi</taxon>
        <taxon>Cypriniformes</taxon>
        <taxon>Cyprinidae</taxon>
        <taxon>Labeoninae</taxon>
        <taxon>Labeonini</taxon>
        <taxon>Labeo</taxon>
    </lineage>
</organism>
<keyword evidence="1" id="KW-0472">Membrane</keyword>
<feature type="transmembrane region" description="Helical" evidence="1">
    <location>
        <begin position="30"/>
        <end position="50"/>
    </location>
</feature>
<accession>A0ABQ8M5G5</accession>
<name>A0ABQ8M5G5_LABRO</name>
<dbReference type="GO" id="GO:0003746">
    <property type="term" value="F:translation elongation factor activity"/>
    <property type="evidence" value="ECO:0007669"/>
    <property type="project" value="UniProtKB-KW"/>
</dbReference>
<protein>
    <submittedName>
        <fullName evidence="2">Elongation factor 2</fullName>
    </submittedName>
</protein>
<sequence>MCYNYFLSLLFFITFLRTKLKPVGTDFTFIFIVVSSNTCPLFLNCVFIHWSKSSGSSL</sequence>
<keyword evidence="2" id="KW-0251">Elongation factor</keyword>
<keyword evidence="2" id="KW-0648">Protein biosynthesis</keyword>
<dbReference type="Proteomes" id="UP000830375">
    <property type="component" value="Unassembled WGS sequence"/>
</dbReference>